<dbReference type="Pfam" id="PF10135">
    <property type="entry name" value="Rod-binding"/>
    <property type="match status" value="1"/>
</dbReference>
<sequence>MAPSTDTDRALREAAMALETNFLAEMLKSAGVGKTPETFGGGAGEDQFASFLRTEQARQMSRQGGIGLAEAIFESLKERRHD</sequence>
<evidence type="ECO:0000313" key="2">
    <source>
        <dbReference type="EMBL" id="MEN9061201.1"/>
    </source>
</evidence>
<accession>A0AAW9SMG4</accession>
<dbReference type="EMBL" id="JBDNCH010000002">
    <property type="protein sequence ID" value="MEN9061201.1"/>
    <property type="molecule type" value="Genomic_DNA"/>
</dbReference>
<feature type="domain" description="Flagellar protein FlgJ N-terminal" evidence="1">
    <location>
        <begin position="26"/>
        <end position="74"/>
    </location>
</feature>
<gene>
    <name evidence="2" type="ORF">ABFB10_09260</name>
</gene>
<protein>
    <submittedName>
        <fullName evidence="2">Rod-binding protein</fullName>
    </submittedName>
</protein>
<evidence type="ECO:0000313" key="3">
    <source>
        <dbReference type="Proteomes" id="UP001428774"/>
    </source>
</evidence>
<organism evidence="2 3">
    <name type="scientific">Ponticoccus litoralis</name>
    <dbReference type="NCBI Taxonomy" id="422297"/>
    <lineage>
        <taxon>Bacteria</taxon>
        <taxon>Pseudomonadati</taxon>
        <taxon>Pseudomonadota</taxon>
        <taxon>Alphaproteobacteria</taxon>
        <taxon>Rhodobacterales</taxon>
        <taxon>Roseobacteraceae</taxon>
        <taxon>Ponticoccus</taxon>
    </lineage>
</organism>
<comment type="caution">
    <text evidence="2">The sequence shown here is derived from an EMBL/GenBank/DDBJ whole genome shotgun (WGS) entry which is preliminary data.</text>
</comment>
<keyword evidence="3" id="KW-1185">Reference proteome</keyword>
<dbReference type="Proteomes" id="UP001428774">
    <property type="component" value="Unassembled WGS sequence"/>
</dbReference>
<dbReference type="AlphaFoldDB" id="A0AAW9SMG4"/>
<name>A0AAW9SMG4_9RHOB</name>
<evidence type="ECO:0000259" key="1">
    <source>
        <dbReference type="Pfam" id="PF10135"/>
    </source>
</evidence>
<dbReference type="InterPro" id="IPR019301">
    <property type="entry name" value="Flagellar_prot_FlgJ_N"/>
</dbReference>
<proteinExistence type="predicted"/>
<reference evidence="2 3" key="1">
    <citation type="submission" date="2024-05" db="EMBL/GenBank/DDBJ databases">
        <title>Genome sequence of Ponticoccus litoralis KCCM 90028.</title>
        <authorList>
            <person name="Kim J.M."/>
            <person name="Lee J.K."/>
            <person name="Choi B.J."/>
            <person name="Bayburt H."/>
            <person name="Baek J.H."/>
            <person name="Jeon C.O."/>
        </authorList>
    </citation>
    <scope>NUCLEOTIDE SEQUENCE [LARGE SCALE GENOMIC DNA]</scope>
    <source>
        <strain evidence="2 3">KCCM 90028</strain>
    </source>
</reference>